<evidence type="ECO:0000313" key="1">
    <source>
        <dbReference type="EMBL" id="JAH16732.1"/>
    </source>
</evidence>
<name>A0A0E9QJS2_ANGAN</name>
<sequence>MSVLRSDLCNGPL</sequence>
<reference evidence="1" key="1">
    <citation type="submission" date="2014-11" db="EMBL/GenBank/DDBJ databases">
        <authorList>
            <person name="Amaro Gonzalez C."/>
        </authorList>
    </citation>
    <scope>NUCLEOTIDE SEQUENCE</scope>
</reference>
<protein>
    <submittedName>
        <fullName evidence="1">Uncharacterized protein</fullName>
    </submittedName>
</protein>
<proteinExistence type="predicted"/>
<dbReference type="EMBL" id="GBXM01091845">
    <property type="protein sequence ID" value="JAH16732.1"/>
    <property type="molecule type" value="Transcribed_RNA"/>
</dbReference>
<accession>A0A0E9QJS2</accession>
<reference evidence="1" key="2">
    <citation type="journal article" date="2015" name="Fish Shellfish Immunol.">
        <title>Early steps in the European eel (Anguilla anguilla)-Vibrio vulnificus interaction in the gills: Role of the RtxA13 toxin.</title>
        <authorList>
            <person name="Callol A."/>
            <person name="Pajuelo D."/>
            <person name="Ebbesson L."/>
            <person name="Teles M."/>
            <person name="MacKenzie S."/>
            <person name="Amaro C."/>
        </authorList>
    </citation>
    <scope>NUCLEOTIDE SEQUENCE</scope>
</reference>
<organism evidence="1">
    <name type="scientific">Anguilla anguilla</name>
    <name type="common">European freshwater eel</name>
    <name type="synonym">Muraena anguilla</name>
    <dbReference type="NCBI Taxonomy" id="7936"/>
    <lineage>
        <taxon>Eukaryota</taxon>
        <taxon>Metazoa</taxon>
        <taxon>Chordata</taxon>
        <taxon>Craniata</taxon>
        <taxon>Vertebrata</taxon>
        <taxon>Euteleostomi</taxon>
        <taxon>Actinopterygii</taxon>
        <taxon>Neopterygii</taxon>
        <taxon>Teleostei</taxon>
        <taxon>Anguilliformes</taxon>
        <taxon>Anguillidae</taxon>
        <taxon>Anguilla</taxon>
    </lineage>
</organism>